<organism evidence="8 9">
    <name type="scientific">Poriferisphaera corsica</name>
    <dbReference type="NCBI Taxonomy" id="2528020"/>
    <lineage>
        <taxon>Bacteria</taxon>
        <taxon>Pseudomonadati</taxon>
        <taxon>Planctomycetota</taxon>
        <taxon>Phycisphaerae</taxon>
        <taxon>Phycisphaerales</taxon>
        <taxon>Phycisphaeraceae</taxon>
        <taxon>Poriferisphaera</taxon>
    </lineage>
</organism>
<evidence type="ECO:0000256" key="1">
    <source>
        <dbReference type="ARBA" id="ARBA00005854"/>
    </source>
</evidence>
<dbReference type="GO" id="GO:0051287">
    <property type="term" value="F:NAD binding"/>
    <property type="evidence" value="ECO:0007669"/>
    <property type="project" value="InterPro"/>
</dbReference>
<gene>
    <name evidence="8" type="primary">slcC</name>
    <name evidence="8" type="ORF">KS4_06470</name>
</gene>
<reference evidence="8 9" key="1">
    <citation type="submission" date="2019-02" db="EMBL/GenBank/DDBJ databases">
        <title>Deep-cultivation of Planctomycetes and their phenomic and genomic characterization uncovers novel biology.</title>
        <authorList>
            <person name="Wiegand S."/>
            <person name="Jogler M."/>
            <person name="Boedeker C."/>
            <person name="Pinto D."/>
            <person name="Vollmers J."/>
            <person name="Rivas-Marin E."/>
            <person name="Kohn T."/>
            <person name="Peeters S.H."/>
            <person name="Heuer A."/>
            <person name="Rast P."/>
            <person name="Oberbeckmann S."/>
            <person name="Bunk B."/>
            <person name="Jeske O."/>
            <person name="Meyerdierks A."/>
            <person name="Storesund J.E."/>
            <person name="Kallscheuer N."/>
            <person name="Luecker S."/>
            <person name="Lage O.M."/>
            <person name="Pohl T."/>
            <person name="Merkel B.J."/>
            <person name="Hornburger P."/>
            <person name="Mueller R.-W."/>
            <person name="Bruemmer F."/>
            <person name="Labrenz M."/>
            <person name="Spormann A.M."/>
            <person name="Op den Camp H."/>
            <person name="Overmann J."/>
            <person name="Amann R."/>
            <person name="Jetten M.S.M."/>
            <person name="Mascher T."/>
            <person name="Medema M.H."/>
            <person name="Devos D.P."/>
            <person name="Kaster A.-K."/>
            <person name="Ovreas L."/>
            <person name="Rohde M."/>
            <person name="Galperin M.Y."/>
            <person name="Jogler C."/>
        </authorList>
    </citation>
    <scope>NUCLEOTIDE SEQUENCE [LARGE SCALE GENOMIC DNA]</scope>
    <source>
        <strain evidence="8 9">KS4</strain>
    </source>
</reference>
<keyword evidence="9" id="KW-1185">Reference proteome</keyword>
<dbReference type="InterPro" id="IPR029752">
    <property type="entry name" value="D-isomer_DH_CS1"/>
</dbReference>
<dbReference type="InterPro" id="IPR006140">
    <property type="entry name" value="D-isomer_DH_NAD-bd"/>
</dbReference>
<feature type="domain" description="D-isomer specific 2-hydroxyacid dehydrogenase NAD-binding" evidence="7">
    <location>
        <begin position="116"/>
        <end position="290"/>
    </location>
</feature>
<dbReference type="SUPFAM" id="SSF51735">
    <property type="entry name" value="NAD(P)-binding Rossmann-fold domains"/>
    <property type="match status" value="1"/>
</dbReference>
<evidence type="ECO:0000313" key="8">
    <source>
        <dbReference type="EMBL" id="QDU32613.1"/>
    </source>
</evidence>
<dbReference type="PROSITE" id="PS00065">
    <property type="entry name" value="D_2_HYDROXYACID_DH_1"/>
    <property type="match status" value="1"/>
</dbReference>
<dbReference type="InterPro" id="IPR006139">
    <property type="entry name" value="D-isomer_2_OHA_DH_cat_dom"/>
</dbReference>
<dbReference type="PANTHER" id="PTHR42789:SF1">
    <property type="entry name" value="D-ISOMER SPECIFIC 2-HYDROXYACID DEHYDROGENASE FAMILY PROTEIN (AFU_ORTHOLOGUE AFUA_6G10090)"/>
    <property type="match status" value="1"/>
</dbReference>
<dbReference type="Pfam" id="PF00389">
    <property type="entry name" value="2-Hacid_dh"/>
    <property type="match status" value="1"/>
</dbReference>
<sequence>MRVLLTTTSYQDTPGEHHHVIENSGYEIVRARGPLPEVEMIKLVKEYGGFDGLLNGDDEITAKFIDIALEAPTPLKVISKYGIGLDSIDVAYATNKGLPVLFTPGVNHTTVAEHAIGLIIGLAKHFWIHMNACKHGEWKRVTGHELMGKTVGIVGMGRIGRALTERAQAFSMNVIGYDHRWDDAFAREYCVKHAKTIDELLKESDIVSLHVFLSDETRGLINRESIKKMKDGAYLINTARGGLIVEDDVAEACRSGKLGGYGTDVLNEEPMRAEHPFTGVDNILMTPHVGSRTQESVERQAMRATKNLLNYLAGVEDYIQANN</sequence>
<dbReference type="RefSeq" id="WP_200761514.1">
    <property type="nucleotide sequence ID" value="NZ_CP036425.1"/>
</dbReference>
<dbReference type="PANTHER" id="PTHR42789">
    <property type="entry name" value="D-ISOMER SPECIFIC 2-HYDROXYACID DEHYDROGENASE FAMILY PROTEIN (AFU_ORTHOLOGUE AFUA_6G10090)"/>
    <property type="match status" value="1"/>
</dbReference>
<evidence type="ECO:0000313" key="9">
    <source>
        <dbReference type="Proteomes" id="UP000317369"/>
    </source>
</evidence>
<dbReference type="KEGG" id="pcor:KS4_06470"/>
<evidence type="ECO:0000256" key="5">
    <source>
        <dbReference type="RuleBase" id="RU003719"/>
    </source>
</evidence>
<evidence type="ECO:0000259" key="6">
    <source>
        <dbReference type="Pfam" id="PF00389"/>
    </source>
</evidence>
<dbReference type="InterPro" id="IPR036291">
    <property type="entry name" value="NAD(P)-bd_dom_sf"/>
</dbReference>
<dbReference type="CDD" id="cd12172">
    <property type="entry name" value="PGDH_like_2"/>
    <property type="match status" value="1"/>
</dbReference>
<dbReference type="EMBL" id="CP036425">
    <property type="protein sequence ID" value="QDU32613.1"/>
    <property type="molecule type" value="Genomic_DNA"/>
</dbReference>
<evidence type="ECO:0000256" key="3">
    <source>
        <dbReference type="ARBA" id="ARBA00023002"/>
    </source>
</evidence>
<dbReference type="InterPro" id="IPR029753">
    <property type="entry name" value="D-isomer_DH_CS"/>
</dbReference>
<proteinExistence type="inferred from homology"/>
<dbReference type="GO" id="GO:0008652">
    <property type="term" value="P:amino acid biosynthetic process"/>
    <property type="evidence" value="ECO:0007669"/>
    <property type="project" value="UniProtKB-KW"/>
</dbReference>
<dbReference type="Gene3D" id="3.40.50.720">
    <property type="entry name" value="NAD(P)-binding Rossmann-like Domain"/>
    <property type="match status" value="2"/>
</dbReference>
<accession>A0A517YQY6</accession>
<feature type="domain" description="D-isomer specific 2-hydroxyacid dehydrogenase catalytic" evidence="6">
    <location>
        <begin position="20"/>
        <end position="314"/>
    </location>
</feature>
<name>A0A517YQY6_9BACT</name>
<dbReference type="Proteomes" id="UP000317369">
    <property type="component" value="Chromosome"/>
</dbReference>
<dbReference type="SUPFAM" id="SSF52283">
    <property type="entry name" value="Formate/glycerate dehydrogenase catalytic domain-like"/>
    <property type="match status" value="1"/>
</dbReference>
<dbReference type="GO" id="GO:0102155">
    <property type="term" value="F:S-sulfolactate dehydrogenase activity"/>
    <property type="evidence" value="ECO:0007669"/>
    <property type="project" value="UniProtKB-EC"/>
</dbReference>
<protein>
    <submittedName>
        <fullName evidence="8">(S)-sulfolactate dehydrogenase</fullName>
        <ecNumber evidence="8">1.1.1.310</ecNumber>
    </submittedName>
</protein>
<evidence type="ECO:0000256" key="4">
    <source>
        <dbReference type="ARBA" id="ARBA00023027"/>
    </source>
</evidence>
<dbReference type="InterPro" id="IPR050857">
    <property type="entry name" value="D-2-hydroxyacid_DH"/>
</dbReference>
<dbReference type="AlphaFoldDB" id="A0A517YQY6"/>
<dbReference type="EC" id="1.1.1.310" evidence="8"/>
<dbReference type="PROSITE" id="PS00671">
    <property type="entry name" value="D_2_HYDROXYACID_DH_3"/>
    <property type="match status" value="1"/>
</dbReference>
<keyword evidence="2" id="KW-0028">Amino-acid biosynthesis</keyword>
<dbReference type="Pfam" id="PF02826">
    <property type="entry name" value="2-Hacid_dh_C"/>
    <property type="match status" value="1"/>
</dbReference>
<dbReference type="FunFam" id="3.40.50.720:FF:000203">
    <property type="entry name" value="D-3-phosphoglycerate dehydrogenase (SerA)"/>
    <property type="match status" value="1"/>
</dbReference>
<comment type="similarity">
    <text evidence="1 5">Belongs to the D-isomer specific 2-hydroxyacid dehydrogenase family.</text>
</comment>
<keyword evidence="4" id="KW-0520">NAD</keyword>
<keyword evidence="3 5" id="KW-0560">Oxidoreductase</keyword>
<evidence type="ECO:0000259" key="7">
    <source>
        <dbReference type="Pfam" id="PF02826"/>
    </source>
</evidence>
<evidence type="ECO:0000256" key="2">
    <source>
        <dbReference type="ARBA" id="ARBA00022605"/>
    </source>
</evidence>